<evidence type="ECO:0000313" key="2">
    <source>
        <dbReference type="EMBL" id="CAJ1954316.1"/>
    </source>
</evidence>
<comment type="caution">
    <text evidence="2">The sequence shown here is derived from an EMBL/GenBank/DDBJ whole genome shotgun (WGS) entry which is preliminary data.</text>
</comment>
<protein>
    <submittedName>
        <fullName evidence="2">Uncharacterized protein</fullName>
    </submittedName>
</protein>
<feature type="compositionally biased region" description="Low complexity" evidence="1">
    <location>
        <begin position="458"/>
        <end position="468"/>
    </location>
</feature>
<reference evidence="2" key="1">
    <citation type="submission" date="2023-08" db="EMBL/GenBank/DDBJ databases">
        <authorList>
            <person name="Audoor S."/>
            <person name="Bilcke G."/>
        </authorList>
    </citation>
    <scope>NUCLEOTIDE SEQUENCE</scope>
</reference>
<feature type="compositionally biased region" description="Polar residues" evidence="1">
    <location>
        <begin position="610"/>
        <end position="630"/>
    </location>
</feature>
<sequence length="667" mass="74620">MSQSRAQAQDAAGLYFSHLDPYSPNDDNMKTFLKGPLLAVTLNCLNAAPELPPSIKVKAEEEKKNASNWRDYLPNGPSENPTTWDESMEKSYETLPRRARARMEAFLAGCMLAVPSTLIQQPTSREEKDDPSVVSIGDGLSGFNISKSSSKDSIDSSKRPSIIERVISVKGKRNLMPQISEQELVIRLDLYIRTLQRVRNLKEACVIAMENPKIIKLRARYITNAFVTTAGCVRSMNFTLTRLLSCLTMEVLAVESLSEDIVKVIRRIVLEYEHGTSFASLAFLSSPEGNAESLLTPLVLKYIRYLQTNFENVVEGCELERMMTKALDPRLRRLFKTIEFKSIGHLLEVCHEQRHKLQNIELAPHVCAMAENVNELVDNAMVLKQALRDLQREVITVNGHVLPPVTSRKDLLQLLTQTLNSRSLTAAKPKTKHGSPKKSRRKAAVRRISSQHSEDSASDSIVISSSEFDSSDRDTSADDIEPPSPNAERAKERKFRRRQSRFHVSTIDLLTRRLLIAASRTGNGGDAYFVIRDLFGGEDVEVVPTNTLSMEGRMVRPGTIDILVRLASVTIKCHQSFDVYPKSLVGDCEPLIQFHSTTTETIYLHEVRSTDSNGEATPNDDMSSDGSEGNSKGLVVVQEKKTDKSGWRSISIRPALYEKVEVWNTPS</sequence>
<organism evidence="2 3">
    <name type="scientific">Cylindrotheca closterium</name>
    <dbReference type="NCBI Taxonomy" id="2856"/>
    <lineage>
        <taxon>Eukaryota</taxon>
        <taxon>Sar</taxon>
        <taxon>Stramenopiles</taxon>
        <taxon>Ochrophyta</taxon>
        <taxon>Bacillariophyta</taxon>
        <taxon>Bacillariophyceae</taxon>
        <taxon>Bacillariophycidae</taxon>
        <taxon>Bacillariales</taxon>
        <taxon>Bacillariaceae</taxon>
        <taxon>Cylindrotheca</taxon>
    </lineage>
</organism>
<accession>A0AAD2FWI4</accession>
<evidence type="ECO:0000256" key="1">
    <source>
        <dbReference type="SAM" id="MobiDB-lite"/>
    </source>
</evidence>
<proteinExistence type="predicted"/>
<dbReference type="EMBL" id="CAKOGP040001869">
    <property type="protein sequence ID" value="CAJ1954316.1"/>
    <property type="molecule type" value="Genomic_DNA"/>
</dbReference>
<dbReference type="AlphaFoldDB" id="A0AAD2FWI4"/>
<feature type="region of interest" description="Disordered" evidence="1">
    <location>
        <begin position="422"/>
        <end position="496"/>
    </location>
</feature>
<dbReference type="Proteomes" id="UP001295423">
    <property type="component" value="Unassembled WGS sequence"/>
</dbReference>
<feature type="compositionally biased region" description="Basic residues" evidence="1">
    <location>
        <begin position="429"/>
        <end position="445"/>
    </location>
</feature>
<evidence type="ECO:0000313" key="3">
    <source>
        <dbReference type="Proteomes" id="UP001295423"/>
    </source>
</evidence>
<feature type="region of interest" description="Disordered" evidence="1">
    <location>
        <begin position="66"/>
        <end position="87"/>
    </location>
</feature>
<keyword evidence="3" id="KW-1185">Reference proteome</keyword>
<name>A0AAD2FWI4_9STRA</name>
<gene>
    <name evidence="2" type="ORF">CYCCA115_LOCUS14908</name>
</gene>
<feature type="region of interest" description="Disordered" evidence="1">
    <location>
        <begin position="608"/>
        <end position="635"/>
    </location>
</feature>